<evidence type="ECO:0000313" key="3">
    <source>
        <dbReference type="Proteomes" id="UP001174196"/>
    </source>
</evidence>
<evidence type="ECO:0000313" key="2">
    <source>
        <dbReference type="EMBL" id="MDN4595134.1"/>
    </source>
</evidence>
<organism evidence="2 3">
    <name type="scientific">Polycladomyces subterraneus</name>
    <dbReference type="NCBI Taxonomy" id="1016997"/>
    <lineage>
        <taxon>Bacteria</taxon>
        <taxon>Bacillati</taxon>
        <taxon>Bacillota</taxon>
        <taxon>Bacilli</taxon>
        <taxon>Bacillales</taxon>
        <taxon>Thermoactinomycetaceae</taxon>
        <taxon>Polycladomyces</taxon>
    </lineage>
</organism>
<gene>
    <name evidence="2" type="ORF">NWF35_14785</name>
</gene>
<protein>
    <recommendedName>
        <fullName evidence="1">YiiM-like triple helical domain-containing protein</fullName>
    </recommendedName>
</protein>
<evidence type="ECO:0000259" key="1">
    <source>
        <dbReference type="Pfam" id="PF03475"/>
    </source>
</evidence>
<dbReference type="Proteomes" id="UP001174196">
    <property type="component" value="Unassembled WGS sequence"/>
</dbReference>
<feature type="domain" description="YiiM-like triple helical" evidence="1">
    <location>
        <begin position="5"/>
        <end position="41"/>
    </location>
</feature>
<dbReference type="Pfam" id="PF03475">
    <property type="entry name" value="YiiM_3-alpha"/>
    <property type="match status" value="1"/>
</dbReference>
<name>A0ABT8IQQ8_9BACL</name>
<proteinExistence type="predicted"/>
<dbReference type="EMBL" id="JANRHH010000049">
    <property type="protein sequence ID" value="MDN4595134.1"/>
    <property type="molecule type" value="Genomic_DNA"/>
</dbReference>
<dbReference type="InterPro" id="IPR005163">
    <property type="entry name" value="Tri_helical_YiiM-like"/>
</dbReference>
<comment type="caution">
    <text evidence="2">The sequence shown here is derived from an EMBL/GenBank/DDBJ whole genome shotgun (WGS) entry which is preliminary data.</text>
</comment>
<sequence length="53" mass="6125">MMWYNDVVYSASPDRAEWAELADCPYLADSWIQMLKRRLQNEAGQADEGVSDK</sequence>
<keyword evidence="3" id="KW-1185">Reference proteome</keyword>
<reference evidence="2" key="1">
    <citation type="submission" date="2022-08" db="EMBL/GenBank/DDBJ databases">
        <title>Polycladomyces zharkentsis sp. nov., a novel thermophilic CMC and starch-degrading bacterium isolated from a geothermal spring in Kazakhstan.</title>
        <authorList>
            <person name="Mashzhan A."/>
            <person name="Kistaubaeva A."/>
            <person name="Javier-Lopez R."/>
            <person name="Birkeland N.-K."/>
        </authorList>
    </citation>
    <scope>NUCLEOTIDE SEQUENCE</scope>
    <source>
        <strain evidence="2">KSR 13</strain>
    </source>
</reference>
<accession>A0ABT8IQQ8</accession>
<dbReference type="RefSeq" id="WP_301240128.1">
    <property type="nucleotide sequence ID" value="NZ_JANRHH010000049.1"/>
</dbReference>